<organism evidence="1 2">
    <name type="scientific">Pseudodesulfovibrio nedwellii</name>
    <dbReference type="NCBI Taxonomy" id="2973072"/>
    <lineage>
        <taxon>Bacteria</taxon>
        <taxon>Pseudomonadati</taxon>
        <taxon>Thermodesulfobacteriota</taxon>
        <taxon>Desulfovibrionia</taxon>
        <taxon>Desulfovibrionales</taxon>
        <taxon>Desulfovibrionaceae</taxon>
    </lineage>
</organism>
<dbReference type="Gene3D" id="2.40.160.50">
    <property type="entry name" value="membrane protein fhac: a member of the omp85/tpsb transporter family"/>
    <property type="match status" value="1"/>
</dbReference>
<accession>A0ABM8B4X8</accession>
<dbReference type="Proteomes" id="UP001317742">
    <property type="component" value="Chromosome"/>
</dbReference>
<evidence type="ECO:0008006" key="3">
    <source>
        <dbReference type="Google" id="ProtNLM"/>
    </source>
</evidence>
<dbReference type="EMBL" id="AP026709">
    <property type="protein sequence ID" value="BDQ38905.1"/>
    <property type="molecule type" value="Genomic_DNA"/>
</dbReference>
<proteinExistence type="predicted"/>
<evidence type="ECO:0000313" key="1">
    <source>
        <dbReference type="EMBL" id="BDQ38905.1"/>
    </source>
</evidence>
<sequence>MAFKMVQDTSDPHEGPRLLVVPFGFKTEASGAGLGIGATYSGWPQKQAIVGGAAWKTFDKTDAIYLNLTDFQLPFAKRFFVMVHGFDSSYDNMVSYASGSGGSGNSSGEKDFYKGHGWDQWVEGELTYVLPWGPFGDDLIHTYTTNRGLLTEGSVYKGTYDPSESGRSYFKIKPYYRHRWYRESTPSNGSVETGGVRFTLEYDNTDFTYDPSEGSKTMLRLYQGVDTGKSDAWTGVEFDFSKYWELGESSWFSKQVLAFNFWTVDTPSWNERDNGSVTGASPYFMGAALGGYTRQRGYPFYRFHDKAAINYAVEYRVMPKWNPLGTFNWFKWWEVVPFAEVGRVAPYWSPLELHGDMKVSAGVGLRVMILNSVLRLDMAGSSEGANVWAMINQTF</sequence>
<name>A0ABM8B4X8_9BACT</name>
<evidence type="ECO:0000313" key="2">
    <source>
        <dbReference type="Proteomes" id="UP001317742"/>
    </source>
</evidence>
<protein>
    <recommendedName>
        <fullName evidence="3">Bacterial surface antigen (D15) domain-containing protein</fullName>
    </recommendedName>
</protein>
<reference evidence="1 2" key="1">
    <citation type="submission" date="2022-08" db="EMBL/GenBank/DDBJ databases">
        <title>Genome Sequence of the sulphate-reducing bacterium, Pseudodesulfovibrio sp. SYK.</title>
        <authorList>
            <person name="Kondo R."/>
            <person name="Kataoka T."/>
        </authorList>
    </citation>
    <scope>NUCLEOTIDE SEQUENCE [LARGE SCALE GENOMIC DNA]</scope>
    <source>
        <strain evidence="1 2">SYK</strain>
    </source>
</reference>
<gene>
    <name evidence="1" type="ORF">SYK_32650</name>
</gene>
<keyword evidence="2" id="KW-1185">Reference proteome</keyword>